<evidence type="ECO:0000259" key="3">
    <source>
        <dbReference type="Pfam" id="PF00823"/>
    </source>
</evidence>
<dbReference type="EMBL" id="MVHR01000007">
    <property type="protein sequence ID" value="ORA74939.1"/>
    <property type="molecule type" value="Genomic_DNA"/>
</dbReference>
<comment type="similarity">
    <text evidence="1">Belongs to the mycobacterial PPE family.</text>
</comment>
<dbReference type="Pfam" id="PF00823">
    <property type="entry name" value="PPE"/>
    <property type="match status" value="1"/>
</dbReference>
<protein>
    <submittedName>
        <fullName evidence="5">Uncharacterized protein</fullName>
    </submittedName>
</protein>
<dbReference type="InterPro" id="IPR022171">
    <property type="entry name" value="PPE_C"/>
</dbReference>
<name>A0A1X0DRV9_MYCHE</name>
<dbReference type="GO" id="GO:0052572">
    <property type="term" value="P:response to host immune response"/>
    <property type="evidence" value="ECO:0007669"/>
    <property type="project" value="TreeGrafter"/>
</dbReference>
<dbReference type="STRING" id="53376.BST25_07400"/>
<comment type="caution">
    <text evidence="5">The sequence shown here is derived from an EMBL/GenBank/DDBJ whole genome shotgun (WGS) entry which is preliminary data.</text>
</comment>
<feature type="domain" description="PPE family C-terminal" evidence="4">
    <location>
        <begin position="307"/>
        <end position="390"/>
    </location>
</feature>
<evidence type="ECO:0000256" key="2">
    <source>
        <dbReference type="SAM" id="MobiDB-lite"/>
    </source>
</evidence>
<reference evidence="5 6" key="1">
    <citation type="submission" date="2017-02" db="EMBL/GenBank/DDBJ databases">
        <title>The new phylogeny of genus Mycobacterium.</title>
        <authorList>
            <person name="Tortoli E."/>
            <person name="Trovato A."/>
            <person name="Cirillo D.M."/>
        </authorList>
    </citation>
    <scope>NUCLEOTIDE SEQUENCE [LARGE SCALE GENOMIC DNA]</scope>
    <source>
        <strain evidence="5 6">DSM 44471</strain>
    </source>
</reference>
<feature type="domain" description="PPE" evidence="3">
    <location>
        <begin position="3"/>
        <end position="165"/>
    </location>
</feature>
<feature type="compositionally biased region" description="Low complexity" evidence="2">
    <location>
        <begin position="347"/>
        <end position="356"/>
    </location>
</feature>
<evidence type="ECO:0000256" key="1">
    <source>
        <dbReference type="ARBA" id="ARBA00010652"/>
    </source>
</evidence>
<dbReference type="InterPro" id="IPR000030">
    <property type="entry name" value="PPE_dom"/>
</dbReference>
<dbReference type="SUPFAM" id="SSF140459">
    <property type="entry name" value="PE/PPE dimer-like"/>
    <property type="match status" value="1"/>
</dbReference>
<dbReference type="RefSeq" id="WP_083073362.1">
    <property type="nucleotide sequence ID" value="NZ_AP022615.1"/>
</dbReference>
<dbReference type="FunFam" id="1.20.1260.20:FF:000001">
    <property type="entry name" value="PPE family protein PPE41"/>
    <property type="match status" value="1"/>
</dbReference>
<dbReference type="Pfam" id="PF12484">
    <property type="entry name" value="PPE-SVP"/>
    <property type="match status" value="1"/>
</dbReference>
<proteinExistence type="inferred from homology"/>
<accession>A0A1X0DRV9</accession>
<evidence type="ECO:0000313" key="5">
    <source>
        <dbReference type="EMBL" id="ORA74939.1"/>
    </source>
</evidence>
<dbReference type="Proteomes" id="UP000192566">
    <property type="component" value="Unassembled WGS sequence"/>
</dbReference>
<gene>
    <name evidence="5" type="ORF">BST25_07400</name>
</gene>
<dbReference type="OrthoDB" id="4753567at2"/>
<dbReference type="PANTHER" id="PTHR46766:SF1">
    <property type="entry name" value="GLUTAMINE-RICH PROTEIN 2"/>
    <property type="match status" value="1"/>
</dbReference>
<dbReference type="InterPro" id="IPR038332">
    <property type="entry name" value="PPE_sf"/>
</dbReference>
<dbReference type="Gene3D" id="1.20.1260.20">
    <property type="entry name" value="PPE superfamily"/>
    <property type="match status" value="1"/>
</dbReference>
<sequence length="394" mass="39419">MLDFGALPPEINSARMYSGPGSGPMMAAAAAWDALAAQLELYAAGYSSTLSELQGQTWSGGASIAMATAAAPYVAWAATTAAQAEQAAGQARTAAAAYEAAFAATVPPPVVAANRMQLAILVATNFFGQNTPAIAATEADYAEMWAQDAAAMYGYAASSSAATALTPFPEPPRTTNAGGQSAQATAVAQAVGTSTGQSHVTLPELMSVLPHELQTLASGGSVNGSAADPTPAGAFSSILTAFSNFDILVVSPAQPFWSTTYAVFSTGQFGTGLRLSQLQAAKAAAKEATSEADVLGSRAARGGPVLASVGNAAPVGKLSVPQSWVAPDQVASAVGGPTPLSGTDFRAAPAANANPPTSAWGALPTAATETRPTGGVVLRNGRRRFTMPRPAIGG</sequence>
<evidence type="ECO:0000313" key="6">
    <source>
        <dbReference type="Proteomes" id="UP000192566"/>
    </source>
</evidence>
<organism evidence="5 6">
    <name type="scientific">Mycobacterium heidelbergense</name>
    <dbReference type="NCBI Taxonomy" id="53376"/>
    <lineage>
        <taxon>Bacteria</taxon>
        <taxon>Bacillati</taxon>
        <taxon>Actinomycetota</taxon>
        <taxon>Actinomycetes</taxon>
        <taxon>Mycobacteriales</taxon>
        <taxon>Mycobacteriaceae</taxon>
        <taxon>Mycobacterium</taxon>
        <taxon>Mycobacterium simiae complex</taxon>
    </lineage>
</organism>
<evidence type="ECO:0000259" key="4">
    <source>
        <dbReference type="Pfam" id="PF12484"/>
    </source>
</evidence>
<feature type="region of interest" description="Disordered" evidence="2">
    <location>
        <begin position="347"/>
        <end position="374"/>
    </location>
</feature>
<keyword evidence="6" id="KW-1185">Reference proteome</keyword>
<dbReference type="PANTHER" id="PTHR46766">
    <property type="entry name" value="GLUTAMINE-RICH PROTEIN 2"/>
    <property type="match status" value="1"/>
</dbReference>
<dbReference type="AlphaFoldDB" id="A0A1X0DRV9"/>